<gene>
    <name evidence="3" type="ORF">CVT26_003833</name>
</gene>
<dbReference type="InterPro" id="IPR001810">
    <property type="entry name" value="F-box_dom"/>
</dbReference>
<evidence type="ECO:0000259" key="2">
    <source>
        <dbReference type="PROSITE" id="PS50181"/>
    </source>
</evidence>
<dbReference type="PROSITE" id="PS50181">
    <property type="entry name" value="FBOX"/>
    <property type="match status" value="1"/>
</dbReference>
<dbReference type="Gene3D" id="1.20.1280.50">
    <property type="match status" value="1"/>
</dbReference>
<reference evidence="3 4" key="1">
    <citation type="journal article" date="2018" name="Evol. Lett.">
        <title>Horizontal gene cluster transfer increased hallucinogenic mushroom diversity.</title>
        <authorList>
            <person name="Reynolds H.T."/>
            <person name="Vijayakumar V."/>
            <person name="Gluck-Thaler E."/>
            <person name="Korotkin H.B."/>
            <person name="Matheny P.B."/>
            <person name="Slot J.C."/>
        </authorList>
    </citation>
    <scope>NUCLEOTIDE SEQUENCE [LARGE SCALE GENOMIC DNA]</scope>
    <source>
        <strain evidence="3 4">SRW20</strain>
    </source>
</reference>
<dbReference type="SUPFAM" id="SSF81383">
    <property type="entry name" value="F-box domain"/>
    <property type="match status" value="1"/>
</dbReference>
<accession>A0A409YUU5</accession>
<sequence length="788" mass="87489">MIPMTLQYLPIEVICQIFTYLDMLDLLACSMVTKHLRKIILESSQLQYIIELGKHRMVPTVPPTVGPSFHTRLKLLRERERAWKYLDWKKKDTLKLPPTGSVYEFVGGLYGNGREDDGRITAAITFLELPSTNSPSQDQEMWTHSMGDITIVDFTMDPSQDLLVLVALAPAEYVLHPINVFRADRHQFYSSRYIYELHLRSIKTNLPHPKAPMPVLSCLRKPTLNHQASDTIAAVRVQVAGDLLALLIKEAVEGTTAHLEIWNWVTSPQFSSAMGRADGIDDFTFLNDHSFLLVLPPGQFEVYSFSDLTKSSNAPVLRVTYAFPPLSDGYLYWYITMSSNPVPGYVPYSSNDDESSTRKSQQLYYPEPNERIHACCLYVYNPSNDDNFNVQTFVFFVNLQSLINPPEEWFAKPQSPHQKPAQRRQPGDRSYPAAGHSSIPSPMNAFSPGRLVSTPHPSASAPTSSNTEQGSSLTGASSSKVQPLHLYPPFPTFDSRPSSPNGHGLSSSNSTLTQPNGVSKPSNRRRRATRPVTTLSDKAYTVPWEVWGPQSTRWFEETVSTDWQHAVYGLRAVESLDPSRHGNLPIAVEESAGPDSAHLALESPSPPEYISVGVQTGSPTNITTTPPASPTTMTSDSLSDTTNGVASSSPASGSSLVQVSASQSAANVPQNGSQEDADRSKLRFLRLRDFNPYLFDCAADPVDKAHSKGKGRAANNTPRWRRPRLVTEPSTTPVKGVFKKDIVSSLPYMEIISAEEFNVTDVMMDDCRLLLLKVRLGFKFLLSFDLCN</sequence>
<comment type="caution">
    <text evidence="3">The sequence shown here is derived from an EMBL/GenBank/DDBJ whole genome shotgun (WGS) entry which is preliminary data.</text>
</comment>
<feature type="compositionally biased region" description="Polar residues" evidence="1">
    <location>
        <begin position="495"/>
        <end position="521"/>
    </location>
</feature>
<dbReference type="CDD" id="cd09917">
    <property type="entry name" value="F-box_SF"/>
    <property type="match status" value="1"/>
</dbReference>
<organism evidence="3 4">
    <name type="scientific">Gymnopilus dilepis</name>
    <dbReference type="NCBI Taxonomy" id="231916"/>
    <lineage>
        <taxon>Eukaryota</taxon>
        <taxon>Fungi</taxon>
        <taxon>Dikarya</taxon>
        <taxon>Basidiomycota</taxon>
        <taxon>Agaricomycotina</taxon>
        <taxon>Agaricomycetes</taxon>
        <taxon>Agaricomycetidae</taxon>
        <taxon>Agaricales</taxon>
        <taxon>Agaricineae</taxon>
        <taxon>Hymenogastraceae</taxon>
        <taxon>Gymnopilus</taxon>
    </lineage>
</organism>
<evidence type="ECO:0000313" key="3">
    <source>
        <dbReference type="EMBL" id="PPR06807.1"/>
    </source>
</evidence>
<dbReference type="Pfam" id="PF12937">
    <property type="entry name" value="F-box-like"/>
    <property type="match status" value="1"/>
</dbReference>
<proteinExistence type="predicted"/>
<protein>
    <recommendedName>
        <fullName evidence="2">F-box domain-containing protein</fullName>
    </recommendedName>
</protein>
<dbReference type="EMBL" id="NHYE01000243">
    <property type="protein sequence ID" value="PPR06807.1"/>
    <property type="molecule type" value="Genomic_DNA"/>
</dbReference>
<name>A0A409YUU5_9AGAR</name>
<feature type="compositionally biased region" description="Low complexity" evidence="1">
    <location>
        <begin position="453"/>
        <end position="465"/>
    </location>
</feature>
<feature type="compositionally biased region" description="Polar residues" evidence="1">
    <location>
        <begin position="466"/>
        <end position="481"/>
    </location>
</feature>
<dbReference type="AlphaFoldDB" id="A0A409YUU5"/>
<dbReference type="STRING" id="231916.A0A409YUU5"/>
<dbReference type="OrthoDB" id="3256413at2759"/>
<dbReference type="SMART" id="SM00256">
    <property type="entry name" value="FBOX"/>
    <property type="match status" value="1"/>
</dbReference>
<feature type="compositionally biased region" description="Low complexity" evidence="1">
    <location>
        <begin position="618"/>
        <end position="666"/>
    </location>
</feature>
<keyword evidence="4" id="KW-1185">Reference proteome</keyword>
<evidence type="ECO:0000256" key="1">
    <source>
        <dbReference type="SAM" id="MobiDB-lite"/>
    </source>
</evidence>
<evidence type="ECO:0000313" key="4">
    <source>
        <dbReference type="Proteomes" id="UP000284706"/>
    </source>
</evidence>
<feature type="region of interest" description="Disordered" evidence="1">
    <location>
        <begin position="408"/>
        <end position="532"/>
    </location>
</feature>
<dbReference type="Proteomes" id="UP000284706">
    <property type="component" value="Unassembled WGS sequence"/>
</dbReference>
<feature type="region of interest" description="Disordered" evidence="1">
    <location>
        <begin position="593"/>
        <end position="679"/>
    </location>
</feature>
<dbReference type="InterPro" id="IPR036047">
    <property type="entry name" value="F-box-like_dom_sf"/>
</dbReference>
<dbReference type="InParanoid" id="A0A409YUU5"/>
<feature type="domain" description="F-box" evidence="2">
    <location>
        <begin position="3"/>
        <end position="49"/>
    </location>
</feature>